<dbReference type="SUPFAM" id="SSF47781">
    <property type="entry name" value="RuvA domain 2-like"/>
    <property type="match status" value="1"/>
</dbReference>
<protein>
    <submittedName>
        <fullName evidence="2">Helix-hairpin-helix motif</fullName>
    </submittedName>
</protein>
<accession>A0A4U9VBJ7</accession>
<reference evidence="2 3" key="1">
    <citation type="submission" date="2019-05" db="EMBL/GenBank/DDBJ databases">
        <authorList>
            <consortium name="Pathogen Informatics"/>
        </authorList>
    </citation>
    <scope>NUCLEOTIDE SEQUENCE [LARGE SCALE GENOMIC DNA]</scope>
    <source>
        <strain evidence="2 3">NCTC11429</strain>
    </source>
</reference>
<proteinExistence type="predicted"/>
<feature type="chain" id="PRO_5020203634" evidence="1">
    <location>
        <begin position="24"/>
        <end position="678"/>
    </location>
</feature>
<dbReference type="Proteomes" id="UP000308196">
    <property type="component" value="Chromosome"/>
</dbReference>
<dbReference type="EMBL" id="LR590484">
    <property type="protein sequence ID" value="VTR42402.1"/>
    <property type="molecule type" value="Genomic_DNA"/>
</dbReference>
<evidence type="ECO:0000256" key="1">
    <source>
        <dbReference type="SAM" id="SignalP"/>
    </source>
</evidence>
<dbReference type="InterPro" id="IPR010994">
    <property type="entry name" value="RuvA_2-like"/>
</dbReference>
<name>A0A4U9VBJ7_9SPHI</name>
<evidence type="ECO:0000313" key="3">
    <source>
        <dbReference type="Proteomes" id="UP000308196"/>
    </source>
</evidence>
<dbReference type="Pfam" id="PF12836">
    <property type="entry name" value="HHH_3"/>
    <property type="match status" value="1"/>
</dbReference>
<dbReference type="STRING" id="1123265.GCA_000686625_02136"/>
<gene>
    <name evidence="2" type="ORF">NCTC11429_02692</name>
</gene>
<keyword evidence="1" id="KW-0732">Signal</keyword>
<feature type="signal peptide" evidence="1">
    <location>
        <begin position="1"/>
        <end position="23"/>
    </location>
</feature>
<evidence type="ECO:0000313" key="2">
    <source>
        <dbReference type="EMBL" id="VTR42402.1"/>
    </source>
</evidence>
<organism evidence="2 3">
    <name type="scientific">Sphingobacterium thalpophilum</name>
    <dbReference type="NCBI Taxonomy" id="259"/>
    <lineage>
        <taxon>Bacteria</taxon>
        <taxon>Pseudomonadati</taxon>
        <taxon>Bacteroidota</taxon>
        <taxon>Sphingobacteriia</taxon>
        <taxon>Sphingobacteriales</taxon>
        <taxon>Sphingobacteriaceae</taxon>
        <taxon>Sphingobacterium</taxon>
    </lineage>
</organism>
<dbReference type="AlphaFoldDB" id="A0A4U9VBJ7"/>
<sequence length="678" mass="78064">MNYCSKTLLIIGCFVGSTCMAQAQENINPEELFESLSEELPEDTDLSEISEKWYYYLKHPIDLNKTDGTALNELQFLNPLLLQRILEHRQVSGNFIHVLELQSIEGFDARLVNLLLPFVRVGETSPLKDAKLRDFSHELIIRYGKLLEKAKGYQITDTSRSRYLGDANKYAVRYRAALKDKIRLAINMEKDAGEPFFSGKQKLGFDFYSVSLAVKKAGRINNLIVGDYALQFGQGISMWNGLSFGKGGLVQNTARQGIGAKQYTSLNETNFMRGLTATIQLQPLEITPYFSYRSIDGNVTDQDGERIIKTIAVSGLHRTPTELRYRNAAHQMTYGINILWRYNRMKIGVNVNQSQLDAIKVKGSGLRQQYDFEGDLLRNVSLYTNYTFRNLHLFGEFASSLDGGTAWLFGTIMSLHPRLSSVLLIRDYKRNFHTFYGQGFGESSNTANEQGAYIGLTYQLARKLLWSNYVDIFRFPEARYQADTSSSGADIFSQLTYMWYKKGQLSLRYRNRLKQVNYSGEGNTETGLVNTAKQQVRLEFQYKLDRVWTIRTRAEANLYQKEYEENTFGYLFYQDIFWKPSAGKIQLNSRVAYFQTDSYDNRMYAYENDVLYGSSFGMYTATGWRTYMNVRYRVGNRLDIWAKYGVYFYPGMETIGSGLDEINGGRKSEIKIQLRWQL</sequence>
<dbReference type="KEGG" id="stha:NCTC11429_02692"/>